<organism evidence="2">
    <name type="scientific">Absidia glauca</name>
    <name type="common">Pin mould</name>
    <dbReference type="NCBI Taxonomy" id="4829"/>
    <lineage>
        <taxon>Eukaryota</taxon>
        <taxon>Fungi</taxon>
        <taxon>Fungi incertae sedis</taxon>
        <taxon>Mucoromycota</taxon>
        <taxon>Mucoromycotina</taxon>
        <taxon>Mucoromycetes</taxon>
        <taxon>Mucorales</taxon>
        <taxon>Cunninghamellaceae</taxon>
        <taxon>Absidia</taxon>
    </lineage>
</organism>
<feature type="compositionally biased region" description="Polar residues" evidence="1">
    <location>
        <begin position="7"/>
        <end position="17"/>
    </location>
</feature>
<dbReference type="InParanoid" id="A0A168T5P5"/>
<protein>
    <submittedName>
        <fullName evidence="2">Uncharacterized protein</fullName>
    </submittedName>
</protein>
<gene>
    <name evidence="2" type="primary">ABSGL_15194.1 scaffold 15431</name>
</gene>
<evidence type="ECO:0000256" key="1">
    <source>
        <dbReference type="SAM" id="MobiDB-lite"/>
    </source>
</evidence>
<accession>A0A168T5P5</accession>
<proteinExistence type="predicted"/>
<sequence>MIKGSSKLESYTQQESVSPPPPYQVESDQDHLPSYTESSPLAELETILTRFAPRWDDQRVYLDNGSSATGKVSQLLDRMETYRHKEQDWACHNQSKMRQLTKNMYHTQCKPCGGRKKIPSLSSAKSKYQKMTLSIAKEREHLMGQMKKIRPSSSSSCTEEFDQFLDSVYVTSSQLRMSNQCATRLVTV</sequence>
<dbReference type="AlphaFoldDB" id="A0A168T5P5"/>
<dbReference type="OrthoDB" id="2278317at2759"/>
<feature type="region of interest" description="Disordered" evidence="1">
    <location>
        <begin position="1"/>
        <end position="38"/>
    </location>
</feature>
<evidence type="ECO:0000313" key="2">
    <source>
        <dbReference type="EMBL" id="SAM09510.1"/>
    </source>
</evidence>
<dbReference type="EMBL" id="LT555058">
    <property type="protein sequence ID" value="SAM09510.1"/>
    <property type="molecule type" value="Genomic_DNA"/>
</dbReference>
<reference evidence="2" key="1">
    <citation type="submission" date="2016-04" db="EMBL/GenBank/DDBJ databases">
        <authorList>
            <person name="Evans L.H."/>
            <person name="Alamgir A."/>
            <person name="Owens N."/>
            <person name="Weber N.D."/>
            <person name="Virtaneva K."/>
            <person name="Barbian K."/>
            <person name="Babar A."/>
            <person name="Rosenke K."/>
        </authorList>
    </citation>
    <scope>NUCLEOTIDE SEQUENCE [LARGE SCALE GENOMIC DNA]</scope>
    <source>
        <strain evidence="2">CBS 101.48</strain>
    </source>
</reference>
<name>A0A168T5P5_ABSGL</name>
<keyword evidence="3" id="KW-1185">Reference proteome</keyword>
<evidence type="ECO:0000313" key="3">
    <source>
        <dbReference type="Proteomes" id="UP000078561"/>
    </source>
</evidence>
<dbReference type="Proteomes" id="UP000078561">
    <property type="component" value="Unassembled WGS sequence"/>
</dbReference>